<proteinExistence type="predicted"/>
<dbReference type="EMBL" id="LAZR01000700">
    <property type="protein sequence ID" value="KKN60299.1"/>
    <property type="molecule type" value="Genomic_DNA"/>
</dbReference>
<evidence type="ECO:0008006" key="2">
    <source>
        <dbReference type="Google" id="ProtNLM"/>
    </source>
</evidence>
<gene>
    <name evidence="1" type="ORF">LCGC14_0533490</name>
</gene>
<organism evidence="1">
    <name type="scientific">marine sediment metagenome</name>
    <dbReference type="NCBI Taxonomy" id="412755"/>
    <lineage>
        <taxon>unclassified sequences</taxon>
        <taxon>metagenomes</taxon>
        <taxon>ecological metagenomes</taxon>
    </lineage>
</organism>
<accession>A0A0F9RZQ3</accession>
<sequence>MLINSLIYVMPVPGYFRDRRKKRRKHLRNLLGGKCIRCGSTKDLHFDHKNPKKKERRIADMIDAPEDVLMAEVNKCVLMCAKCHRDKTREKGEHGQPKRQHGTTWMYKRYPGCRCQKCKDAMSAYNKNKRMKMLQEVVASLDNLENLTFG</sequence>
<protein>
    <recommendedName>
        <fullName evidence="2">HNH nuclease domain-containing protein</fullName>
    </recommendedName>
</protein>
<dbReference type="AlphaFoldDB" id="A0A0F9RZQ3"/>
<dbReference type="Gene3D" id="1.10.30.50">
    <property type="match status" value="1"/>
</dbReference>
<name>A0A0F9RZQ3_9ZZZZ</name>
<evidence type="ECO:0000313" key="1">
    <source>
        <dbReference type="EMBL" id="KKN60299.1"/>
    </source>
</evidence>
<reference evidence="1" key="1">
    <citation type="journal article" date="2015" name="Nature">
        <title>Complex archaea that bridge the gap between prokaryotes and eukaryotes.</title>
        <authorList>
            <person name="Spang A."/>
            <person name="Saw J.H."/>
            <person name="Jorgensen S.L."/>
            <person name="Zaremba-Niedzwiedzka K."/>
            <person name="Martijn J."/>
            <person name="Lind A.E."/>
            <person name="van Eijk R."/>
            <person name="Schleper C."/>
            <person name="Guy L."/>
            <person name="Ettema T.J."/>
        </authorList>
    </citation>
    <scope>NUCLEOTIDE SEQUENCE</scope>
</reference>
<comment type="caution">
    <text evidence="1">The sequence shown here is derived from an EMBL/GenBank/DDBJ whole genome shotgun (WGS) entry which is preliminary data.</text>
</comment>